<proteinExistence type="inferred from homology"/>
<dbReference type="InterPro" id="IPR036980">
    <property type="entry name" value="RNase_P/MRP_Rpp29_sf"/>
</dbReference>
<gene>
    <name evidence="11" type="ORF">NQ315_007406</name>
</gene>
<dbReference type="GO" id="GO:0005730">
    <property type="term" value="C:nucleolus"/>
    <property type="evidence" value="ECO:0007669"/>
    <property type="project" value="UniProtKB-SubCell"/>
</dbReference>
<dbReference type="Gene3D" id="2.30.30.210">
    <property type="entry name" value="Ribonuclease P/MRP, subunit p29"/>
    <property type="match status" value="1"/>
</dbReference>
<dbReference type="Pfam" id="PF01868">
    <property type="entry name" value="RNase_P-MRP_p29"/>
    <property type="match status" value="1"/>
</dbReference>
<comment type="subunit">
    <text evidence="9">Component of nuclear RNase P and RNase MRP ribonucleoproteins. RNase P consists of a catalytic RNA moiety and 10 different protein chains; POP1, POP4, POP5, POP7, RPP14, RPP21, RPP25, RPP30, RPP38 and RPP40. Within the RNase P complex, POP1, POP7 and RPP25 form the 'finger' subcomplex, POP5, RPP14, RPP40 and homodimeric RPP30 form the 'palm' subcomplex, and RPP21, POP4 and RPP38 form the 'wrist' subcomplex. All subunits of the RNase P complex interact with the catalytic RNA. Several subunits of RNase P are also part of the RNase MRP complex. RNase MRP consists of a catalytic RNA moiety and about 8 protein subunits; POP1, POP7, RPP25, RPP30, RPP38, RPP40 and possibly also POP4 and POP5.</text>
</comment>
<evidence type="ECO:0000256" key="6">
    <source>
        <dbReference type="ARBA" id="ARBA00022722"/>
    </source>
</evidence>
<dbReference type="EMBL" id="JANEYG010000089">
    <property type="protein sequence ID" value="KAJ8913689.1"/>
    <property type="molecule type" value="Genomic_DNA"/>
</dbReference>
<evidence type="ECO:0000256" key="8">
    <source>
        <dbReference type="ARBA" id="ARBA00022801"/>
    </source>
</evidence>
<evidence type="ECO:0000256" key="3">
    <source>
        <dbReference type="ARBA" id="ARBA00016225"/>
    </source>
</evidence>
<dbReference type="PANTHER" id="PTHR13348">
    <property type="entry name" value="RIBONUCLEASE P SUBUNIT P29"/>
    <property type="match status" value="1"/>
</dbReference>
<dbReference type="SMART" id="SM00538">
    <property type="entry name" value="POP4"/>
    <property type="match status" value="1"/>
</dbReference>
<keyword evidence="4" id="KW-0963">Cytoplasm</keyword>
<dbReference type="PIRSF" id="PIRSF027081">
    <property type="entry name" value="RNase_P/MRP_p29_subunit"/>
    <property type="match status" value="1"/>
</dbReference>
<accession>A0AAV8VHM0</accession>
<comment type="subcellular location">
    <subcellularLocation>
        <location evidence="10">Nucleus</location>
        <location evidence="10">Nucleolus</location>
    </subcellularLocation>
</comment>
<dbReference type="InterPro" id="IPR016848">
    <property type="entry name" value="RNase_P/MRP_Rpp29-subunit"/>
</dbReference>
<keyword evidence="8" id="KW-0378">Hydrolase</keyword>
<evidence type="ECO:0000313" key="11">
    <source>
        <dbReference type="EMBL" id="KAJ8913689.1"/>
    </source>
</evidence>
<evidence type="ECO:0000256" key="4">
    <source>
        <dbReference type="ARBA" id="ARBA00022490"/>
    </source>
</evidence>
<dbReference type="GO" id="GO:0016787">
    <property type="term" value="F:hydrolase activity"/>
    <property type="evidence" value="ECO:0007669"/>
    <property type="project" value="UniProtKB-KW"/>
</dbReference>
<dbReference type="InterPro" id="IPR023534">
    <property type="entry name" value="Rof/RNase_P-like"/>
</dbReference>
<comment type="similarity">
    <text evidence="2">Belongs to the eukaryotic/archaeal RNase P protein component 1 family.</text>
</comment>
<reference evidence="11 12" key="1">
    <citation type="journal article" date="2023" name="Insect Mol. Biol.">
        <title>Genome sequencing provides insights into the evolution of gene families encoding plant cell wall-degrading enzymes in longhorned beetles.</title>
        <authorList>
            <person name="Shin N.R."/>
            <person name="Okamura Y."/>
            <person name="Kirsch R."/>
            <person name="Pauchet Y."/>
        </authorList>
    </citation>
    <scope>NUCLEOTIDE SEQUENCE [LARGE SCALE GENOMIC DNA]</scope>
    <source>
        <strain evidence="11">EAD_L_NR</strain>
    </source>
</reference>
<evidence type="ECO:0000256" key="2">
    <source>
        <dbReference type="ARBA" id="ARBA00006181"/>
    </source>
</evidence>
<protein>
    <recommendedName>
        <fullName evidence="3 10">Ribonuclease P protein subunit p29</fullName>
    </recommendedName>
</protein>
<keyword evidence="6" id="KW-0540">Nuclease</keyword>
<dbReference type="PANTHER" id="PTHR13348:SF0">
    <property type="entry name" value="RIBONUCLEASE P PROTEIN SUBUNIT P29"/>
    <property type="match status" value="1"/>
</dbReference>
<organism evidence="11 12">
    <name type="scientific">Exocentrus adspersus</name>
    <dbReference type="NCBI Taxonomy" id="1586481"/>
    <lineage>
        <taxon>Eukaryota</taxon>
        <taxon>Metazoa</taxon>
        <taxon>Ecdysozoa</taxon>
        <taxon>Arthropoda</taxon>
        <taxon>Hexapoda</taxon>
        <taxon>Insecta</taxon>
        <taxon>Pterygota</taxon>
        <taxon>Neoptera</taxon>
        <taxon>Endopterygota</taxon>
        <taxon>Coleoptera</taxon>
        <taxon>Polyphaga</taxon>
        <taxon>Cucujiformia</taxon>
        <taxon>Chrysomeloidea</taxon>
        <taxon>Cerambycidae</taxon>
        <taxon>Lamiinae</taxon>
        <taxon>Acanthocinini</taxon>
        <taxon>Exocentrus</taxon>
    </lineage>
</organism>
<dbReference type="InterPro" id="IPR023538">
    <property type="entry name" value="RNP1"/>
</dbReference>
<name>A0AAV8VHM0_9CUCU</name>
<dbReference type="HAMAP" id="MF_00754">
    <property type="entry name" value="RNase_P_1"/>
    <property type="match status" value="1"/>
</dbReference>
<keyword evidence="10" id="KW-0539">Nucleus</keyword>
<dbReference type="AlphaFoldDB" id="A0AAV8VHM0"/>
<dbReference type="InterPro" id="IPR002730">
    <property type="entry name" value="Rpp29/RNP1"/>
</dbReference>
<comment type="function">
    <text evidence="1 10">Component of ribonuclease P, a ribonucleoprotein complex that generates mature tRNA molecules by cleaving their 5'-ends.</text>
</comment>
<dbReference type="GO" id="GO:0000172">
    <property type="term" value="C:ribonuclease MRP complex"/>
    <property type="evidence" value="ECO:0007669"/>
    <property type="project" value="InterPro"/>
</dbReference>
<keyword evidence="7" id="KW-0255">Endonuclease</keyword>
<dbReference type="SUPFAM" id="SSF101744">
    <property type="entry name" value="Rof/RNase P subunit-like"/>
    <property type="match status" value="1"/>
</dbReference>
<keyword evidence="5 10" id="KW-0819">tRNA processing</keyword>
<dbReference type="GO" id="GO:0033204">
    <property type="term" value="F:ribonuclease P RNA binding"/>
    <property type="evidence" value="ECO:0007669"/>
    <property type="project" value="InterPro"/>
</dbReference>
<evidence type="ECO:0000256" key="9">
    <source>
        <dbReference type="ARBA" id="ARBA00046486"/>
    </source>
</evidence>
<dbReference type="Proteomes" id="UP001159042">
    <property type="component" value="Unassembled WGS sequence"/>
</dbReference>
<dbReference type="GO" id="GO:0030677">
    <property type="term" value="C:ribonuclease P complex"/>
    <property type="evidence" value="ECO:0007669"/>
    <property type="project" value="UniProtKB-UniRule"/>
</dbReference>
<dbReference type="GO" id="GO:0001682">
    <property type="term" value="P:tRNA 5'-leader removal"/>
    <property type="evidence" value="ECO:0007669"/>
    <property type="project" value="InterPro"/>
</dbReference>
<dbReference type="GO" id="GO:0004519">
    <property type="term" value="F:endonuclease activity"/>
    <property type="evidence" value="ECO:0007669"/>
    <property type="project" value="UniProtKB-KW"/>
</dbReference>
<evidence type="ECO:0000256" key="1">
    <source>
        <dbReference type="ARBA" id="ARBA00002435"/>
    </source>
</evidence>
<evidence type="ECO:0000256" key="5">
    <source>
        <dbReference type="ARBA" id="ARBA00022694"/>
    </source>
</evidence>
<comment type="caution">
    <text evidence="11">The sequence shown here is derived from an EMBL/GenBank/DDBJ whole genome shotgun (WGS) entry which is preliminary data.</text>
</comment>
<keyword evidence="12" id="KW-1185">Reference proteome</keyword>
<evidence type="ECO:0000256" key="10">
    <source>
        <dbReference type="PIRNR" id="PIRNR027081"/>
    </source>
</evidence>
<evidence type="ECO:0000313" key="12">
    <source>
        <dbReference type="Proteomes" id="UP001159042"/>
    </source>
</evidence>
<evidence type="ECO:0000256" key="7">
    <source>
        <dbReference type="ARBA" id="ARBA00022759"/>
    </source>
</evidence>
<sequence length="225" mass="25709">MSTGELKKLINSSLPEEILPGPSLSQDQSIEFIKNLLIQNLPNSDSKNLKTDLQWKYVLEKHSLQKRPKPKRKKTFLTRKQRLELGLLKLPKQGWNYASLQPLRDMWKEYMRENLELTTAPSCTDADWSSFSTVVAKSELVGAEITVIRSKVPSLVGLSGTLVLETKMTFQIVTPRSELKTIVKPTSVFEFHLDSMRFVVFGKHIATRPQERSVKKIKSQMVPDL</sequence>
<dbReference type="GO" id="GO:0006364">
    <property type="term" value="P:rRNA processing"/>
    <property type="evidence" value="ECO:0007669"/>
    <property type="project" value="TreeGrafter"/>
</dbReference>